<accession>A0A2G9H7A2</accession>
<dbReference type="InterPro" id="IPR004158">
    <property type="entry name" value="DUF247_pln"/>
</dbReference>
<dbReference type="OrthoDB" id="1896044at2759"/>
<proteinExistence type="predicted"/>
<evidence type="ECO:0000313" key="2">
    <source>
        <dbReference type="Proteomes" id="UP000231279"/>
    </source>
</evidence>
<dbReference type="Pfam" id="PF03140">
    <property type="entry name" value="DUF247"/>
    <property type="match status" value="1"/>
</dbReference>
<dbReference type="EMBL" id="NKXS01002487">
    <property type="protein sequence ID" value="PIN13401.1"/>
    <property type="molecule type" value="Genomic_DNA"/>
</dbReference>
<dbReference type="STRING" id="429701.A0A2G9H7A2"/>
<name>A0A2G9H7A2_9LAMI</name>
<comment type="caution">
    <text evidence="1">The sequence shown here is derived from an EMBL/GenBank/DDBJ whole genome shotgun (WGS) entry which is preliminary data.</text>
</comment>
<dbReference type="AlphaFoldDB" id="A0A2G9H7A2"/>
<evidence type="ECO:0000313" key="1">
    <source>
        <dbReference type="EMBL" id="PIN13401.1"/>
    </source>
</evidence>
<sequence>MIGYITVVAAMEERTRKCYAEPIDLSSNEFVIMMVVDGCFLIELTRYHETTMTQYLDTKRILSQLRHDVFLLENQLPFFLLKELFNMTKIDDPEDDIITLTLRFADSMFLNFKVPDIVRRIPTKDIDHIFSLVHCFLCLPFAESISAKAKHGRSYVSDNWTNIYSVSGLRETGIKIGRAEENNSLMDITLKNGFRGIIENCFGDDENVCLMFNRIGKNILTSPKFSYSQIFRDTIYTMLSYKHGSDKIP</sequence>
<dbReference type="PANTHER" id="PTHR31170">
    <property type="entry name" value="BNAC04G53230D PROTEIN"/>
    <property type="match status" value="1"/>
</dbReference>
<protein>
    <submittedName>
        <fullName evidence="1">Uncharacterized protein</fullName>
    </submittedName>
</protein>
<gene>
    <name evidence="1" type="ORF">CDL12_13970</name>
</gene>
<organism evidence="1 2">
    <name type="scientific">Handroanthus impetiginosus</name>
    <dbReference type="NCBI Taxonomy" id="429701"/>
    <lineage>
        <taxon>Eukaryota</taxon>
        <taxon>Viridiplantae</taxon>
        <taxon>Streptophyta</taxon>
        <taxon>Embryophyta</taxon>
        <taxon>Tracheophyta</taxon>
        <taxon>Spermatophyta</taxon>
        <taxon>Magnoliopsida</taxon>
        <taxon>eudicotyledons</taxon>
        <taxon>Gunneridae</taxon>
        <taxon>Pentapetalae</taxon>
        <taxon>asterids</taxon>
        <taxon>lamiids</taxon>
        <taxon>Lamiales</taxon>
        <taxon>Bignoniaceae</taxon>
        <taxon>Crescentiina</taxon>
        <taxon>Tabebuia alliance</taxon>
        <taxon>Handroanthus</taxon>
    </lineage>
</organism>
<dbReference type="Proteomes" id="UP000231279">
    <property type="component" value="Unassembled WGS sequence"/>
</dbReference>
<keyword evidence="2" id="KW-1185">Reference proteome</keyword>
<reference evidence="2" key="1">
    <citation type="journal article" date="2018" name="Gigascience">
        <title>Genome assembly of the Pink Ipe (Handroanthus impetiginosus, Bignoniaceae), a highly valued, ecologically keystone Neotropical timber forest tree.</title>
        <authorList>
            <person name="Silva-Junior O.B."/>
            <person name="Grattapaglia D."/>
            <person name="Novaes E."/>
            <person name="Collevatti R.G."/>
        </authorList>
    </citation>
    <scope>NUCLEOTIDE SEQUENCE [LARGE SCALE GENOMIC DNA]</scope>
    <source>
        <strain evidence="2">cv. UFG-1</strain>
    </source>
</reference>